<dbReference type="Gene3D" id="2.10.70.10">
    <property type="entry name" value="Complement Module, domain 1"/>
    <property type="match status" value="3"/>
</dbReference>
<evidence type="ECO:0000256" key="4">
    <source>
        <dbReference type="ARBA" id="ARBA00004613"/>
    </source>
</evidence>
<dbReference type="InterPro" id="IPR001314">
    <property type="entry name" value="Peptidase_S1A"/>
</dbReference>
<dbReference type="GO" id="GO:0045087">
    <property type="term" value="P:innate immune response"/>
    <property type="evidence" value="ECO:0007669"/>
    <property type="project" value="UniProtKB-KW"/>
</dbReference>
<dbReference type="PIRSF" id="PIRSF001154">
    <property type="entry name" value="Compl_C2_B"/>
    <property type="match status" value="1"/>
</dbReference>
<dbReference type="FunFam" id="2.40.10.10:FF:000054">
    <property type="entry name" value="Complement C1r subcomponent"/>
    <property type="match status" value="1"/>
</dbReference>
<dbReference type="InterPro" id="IPR036465">
    <property type="entry name" value="vWFA_dom_sf"/>
</dbReference>
<evidence type="ECO:0000256" key="8">
    <source>
        <dbReference type="ARBA" id="ARBA00022670"/>
    </source>
</evidence>
<reference evidence="24" key="1">
    <citation type="journal article" date="2009" name="Dev. Comp. Immunol.">
        <title>Evolutionary origin of the vertebrate blood complement and coagulation systems inferred from liver EST analysis of lamprey.</title>
        <authorList>
            <person name="Kimura A."/>
            <person name="Ikeo K."/>
            <person name="Nonaka M."/>
        </authorList>
    </citation>
    <scope>NUCLEOTIDE SEQUENCE</scope>
    <source>
        <tissue evidence="24">Liver</tissue>
    </source>
</reference>
<feature type="disulfide bond" evidence="18">
    <location>
        <begin position="127"/>
        <end position="154"/>
    </location>
</feature>
<dbReference type="Gene3D" id="2.40.10.10">
    <property type="entry name" value="Trypsin-like serine proteases"/>
    <property type="match status" value="2"/>
</dbReference>
<evidence type="ECO:0000256" key="16">
    <source>
        <dbReference type="ARBA" id="ARBA00029636"/>
    </source>
</evidence>
<feature type="domain" description="Sushi" evidence="23">
    <location>
        <begin position="159"/>
        <end position="216"/>
    </location>
</feature>
<dbReference type="GO" id="GO:0009986">
    <property type="term" value="C:cell surface"/>
    <property type="evidence" value="ECO:0007669"/>
    <property type="project" value="UniProtKB-SubCell"/>
</dbReference>
<evidence type="ECO:0000256" key="17">
    <source>
        <dbReference type="PIRSR" id="PIRSR001154-1"/>
    </source>
</evidence>
<dbReference type="EMBL" id="AB377283">
    <property type="protein sequence ID" value="BAG66069.1"/>
    <property type="molecule type" value="mRNA"/>
</dbReference>
<dbReference type="CDD" id="cd00033">
    <property type="entry name" value="CCP"/>
    <property type="match status" value="3"/>
</dbReference>
<dbReference type="InterPro" id="IPR033116">
    <property type="entry name" value="TRYPSIN_SER"/>
</dbReference>
<dbReference type="PROSITE" id="PS00135">
    <property type="entry name" value="TRYPSIN_SER"/>
    <property type="match status" value="1"/>
</dbReference>
<dbReference type="Pfam" id="PF00084">
    <property type="entry name" value="Sushi"/>
    <property type="match status" value="2"/>
</dbReference>
<evidence type="ECO:0000256" key="11">
    <source>
        <dbReference type="ARBA" id="ARBA00022801"/>
    </source>
</evidence>
<dbReference type="CDD" id="cd00190">
    <property type="entry name" value="Tryp_SPc"/>
    <property type="match status" value="1"/>
</dbReference>
<evidence type="ECO:0000256" key="18">
    <source>
        <dbReference type="PROSITE-ProRule" id="PRU00302"/>
    </source>
</evidence>
<dbReference type="GO" id="GO:0009617">
    <property type="term" value="P:response to bacterium"/>
    <property type="evidence" value="ECO:0007669"/>
    <property type="project" value="TreeGrafter"/>
</dbReference>
<comment type="cofactor">
    <cofactor evidence="1">
        <name>Mn(2+)</name>
        <dbReference type="ChEBI" id="CHEBI:29035"/>
    </cofactor>
</comment>
<keyword evidence="14 18" id="KW-1015">Disulfide bond</keyword>
<dbReference type="InterPro" id="IPR001254">
    <property type="entry name" value="Trypsin_dom"/>
</dbReference>
<comment type="caution">
    <text evidence="18">Lacks conserved residue(s) required for the propagation of feature annotation.</text>
</comment>
<feature type="signal peptide" evidence="20">
    <location>
        <begin position="1"/>
        <end position="27"/>
    </location>
</feature>
<dbReference type="PRINTS" id="PR00453">
    <property type="entry name" value="VWFADOMAIN"/>
</dbReference>
<dbReference type="SMART" id="SM00327">
    <property type="entry name" value="VWA"/>
    <property type="match status" value="1"/>
</dbReference>
<dbReference type="PROSITE" id="PS00134">
    <property type="entry name" value="TRYPSIN_HIS"/>
    <property type="match status" value="1"/>
</dbReference>
<keyword evidence="7 18" id="KW-0768">Sushi</keyword>
<evidence type="ECO:0000259" key="21">
    <source>
        <dbReference type="PROSITE" id="PS50234"/>
    </source>
</evidence>
<dbReference type="Gene3D" id="3.40.50.410">
    <property type="entry name" value="von Willebrand factor, type A domain"/>
    <property type="match status" value="1"/>
</dbReference>
<feature type="chain" id="PRO_5002799162" description="C3/C5 convertase" evidence="20">
    <location>
        <begin position="28"/>
        <end position="749"/>
    </location>
</feature>
<keyword evidence="8 19" id="KW-0645">Protease</keyword>
<evidence type="ECO:0000256" key="15">
    <source>
        <dbReference type="ARBA" id="ARBA00023180"/>
    </source>
</evidence>
<evidence type="ECO:0000256" key="19">
    <source>
        <dbReference type="RuleBase" id="RU363034"/>
    </source>
</evidence>
<dbReference type="Pfam" id="PF00092">
    <property type="entry name" value="VWA"/>
    <property type="match status" value="1"/>
</dbReference>
<evidence type="ECO:0000256" key="9">
    <source>
        <dbReference type="ARBA" id="ARBA00022729"/>
    </source>
</evidence>
<keyword evidence="11 19" id="KW-0378">Hydrolase</keyword>
<dbReference type="PRINTS" id="PR00722">
    <property type="entry name" value="CHYMOTRYPSIN"/>
</dbReference>
<evidence type="ECO:0000313" key="24">
    <source>
        <dbReference type="EMBL" id="BAG66069.1"/>
    </source>
</evidence>
<comment type="cofactor">
    <cofactor evidence="2">
        <name>Mg(2+)</name>
        <dbReference type="ChEBI" id="CHEBI:18420"/>
    </cofactor>
</comment>
<dbReference type="PANTHER" id="PTHR46393:SF7">
    <property type="entry name" value="COMPLEMENT C2"/>
    <property type="match status" value="1"/>
</dbReference>
<evidence type="ECO:0000256" key="6">
    <source>
        <dbReference type="ARBA" id="ARBA00022588"/>
    </source>
</evidence>
<sequence length="749" mass="83719">MGERRAALKHVFCTNVILLLNLHLGVAAQLCNLDVKIKGGDVILPGNPIPGSILHYVCPDGAYPYPVAWRVCQRDGSWTPLLSDSREHSRLASCNPMTCVQPLEFENGEFYPRKSVYKVGDKIQFSCYSGFRVYGSSFLSCQPNGKWNGSLPICDDDAAFCHNPGIPFGSRKSGKDYNLEGVVTYTCPANLIPSGTLKRVCLSNHQWSGKEPSCESRYSFDTAEDIEEALNNTMLSLLHRQGNTEEKLNVYLLIDASQSVGKDNFQLGVGFLMNLILKMSNYAIQAKYAIVVFASQAKTKLALTEKANQDPKAVINILKELSYSEFEESPGTNTGEALLQVVALINSYKQQQQHLPIPWNQNKHISFIVTDGRSNMGPPPKIVMNEKFADIPMDIYTFGIGNVYKEELVSIASQKKGERHSFMLLNYRELQKIGIVNTDKTLYYKCGIATYHELFRLSRIFNGKATNITEWPWHVRIQIGEHHSCGGTIISPHWIMTAAHCFSMIPPDGDISRRVSVFIGSHLPSGGEHRSVKRVLIHDKYNERAMQRELPGSEFYDYDIAILELHHHLTFGDTKQPVCLPCTKDSAEILKLEGTVWKDWEEFCHKHTAQQILTENGKGIITGFGMVNATAIPTQLQQATIQLKDNSACLEEFVKFHRPFSADTLKTFITKNMLCAGGTGADACKGDSGGPFIVKRSERWIQIGVVSWGVTPICGGGQRNGLYTNVVQMMQWIKSHVYDIDFRANGQVL</sequence>
<evidence type="ECO:0000256" key="5">
    <source>
        <dbReference type="ARBA" id="ARBA00022525"/>
    </source>
</evidence>
<dbReference type="SUPFAM" id="SSF53300">
    <property type="entry name" value="vWA-like"/>
    <property type="match status" value="1"/>
</dbReference>
<evidence type="ECO:0000256" key="2">
    <source>
        <dbReference type="ARBA" id="ARBA00001946"/>
    </source>
</evidence>
<dbReference type="PROSITE" id="PS50923">
    <property type="entry name" value="SUSHI"/>
    <property type="match status" value="2"/>
</dbReference>
<organism evidence="24">
    <name type="scientific">Lethenteron camtschaticum</name>
    <name type="common">Japanese lamprey</name>
    <name type="synonym">Lampetra japonica</name>
    <dbReference type="NCBI Taxonomy" id="980415"/>
    <lineage>
        <taxon>Eukaryota</taxon>
        <taxon>Metazoa</taxon>
        <taxon>Chordata</taxon>
        <taxon>Craniata</taxon>
        <taxon>Vertebrata</taxon>
        <taxon>Cyclostomata</taxon>
        <taxon>Hyperoartia</taxon>
        <taxon>Petromyzontiformes</taxon>
        <taxon>Petromyzontidae</taxon>
        <taxon>Lethenteron</taxon>
    </lineage>
</organism>
<dbReference type="FunFam" id="2.40.10.10:FF:000068">
    <property type="entry name" value="transmembrane protease serine 2"/>
    <property type="match status" value="1"/>
</dbReference>
<dbReference type="InterPro" id="IPR011360">
    <property type="entry name" value="Compl_C2_B"/>
</dbReference>
<feature type="active site" description="Charge relay system" evidence="17">
    <location>
        <position position="559"/>
    </location>
</feature>
<evidence type="ECO:0000256" key="13">
    <source>
        <dbReference type="ARBA" id="ARBA00022859"/>
    </source>
</evidence>
<dbReference type="SUPFAM" id="SSF57535">
    <property type="entry name" value="Complement control module/SCR domain"/>
    <property type="match status" value="3"/>
</dbReference>
<evidence type="ECO:0000256" key="10">
    <source>
        <dbReference type="ARBA" id="ARBA00022737"/>
    </source>
</evidence>
<dbReference type="GO" id="GO:0004252">
    <property type="term" value="F:serine-type endopeptidase activity"/>
    <property type="evidence" value="ECO:0007669"/>
    <property type="project" value="InterPro"/>
</dbReference>
<keyword evidence="6" id="KW-0399">Innate immunity</keyword>
<feature type="disulfide bond" evidence="18">
    <location>
        <begin position="187"/>
        <end position="214"/>
    </location>
</feature>
<dbReference type="SMART" id="SM00020">
    <property type="entry name" value="Tryp_SPc"/>
    <property type="match status" value="1"/>
</dbReference>
<evidence type="ECO:0000256" key="12">
    <source>
        <dbReference type="ARBA" id="ARBA00022825"/>
    </source>
</evidence>
<evidence type="ECO:0000256" key="14">
    <source>
        <dbReference type="ARBA" id="ARBA00023157"/>
    </source>
</evidence>
<evidence type="ECO:0000256" key="7">
    <source>
        <dbReference type="ARBA" id="ARBA00022659"/>
    </source>
</evidence>
<evidence type="ECO:0000256" key="20">
    <source>
        <dbReference type="SAM" id="SignalP"/>
    </source>
</evidence>
<feature type="domain" description="Peptidase S1" evidence="22">
    <location>
        <begin position="460"/>
        <end position="738"/>
    </location>
</feature>
<dbReference type="InterPro" id="IPR000436">
    <property type="entry name" value="Sushi_SCR_CCP_dom"/>
</dbReference>
<dbReference type="GO" id="GO:0006508">
    <property type="term" value="P:proteolysis"/>
    <property type="evidence" value="ECO:0007669"/>
    <property type="project" value="UniProtKB-KW"/>
</dbReference>
<evidence type="ECO:0000259" key="23">
    <source>
        <dbReference type="PROSITE" id="PS50923"/>
    </source>
</evidence>
<evidence type="ECO:0000256" key="3">
    <source>
        <dbReference type="ARBA" id="ARBA00004241"/>
    </source>
</evidence>
<keyword evidence="10" id="KW-0677">Repeat</keyword>
<dbReference type="InterPro" id="IPR002035">
    <property type="entry name" value="VWF_A"/>
</dbReference>
<dbReference type="Pfam" id="PF00089">
    <property type="entry name" value="Trypsin"/>
    <property type="match status" value="2"/>
</dbReference>
<protein>
    <recommendedName>
        <fullName evidence="16">C3/C5 convertase</fullName>
    </recommendedName>
</protein>
<keyword evidence="13" id="KW-0391">Immunity</keyword>
<evidence type="ECO:0000256" key="1">
    <source>
        <dbReference type="ARBA" id="ARBA00001936"/>
    </source>
</evidence>
<dbReference type="InterPro" id="IPR035976">
    <property type="entry name" value="Sushi/SCR/CCP_sf"/>
</dbReference>
<dbReference type="PROSITE" id="PS50240">
    <property type="entry name" value="TRYPSIN_DOM"/>
    <property type="match status" value="1"/>
</dbReference>
<keyword evidence="12 19" id="KW-0720">Serine protease</keyword>
<evidence type="ECO:0000259" key="22">
    <source>
        <dbReference type="PROSITE" id="PS50240"/>
    </source>
</evidence>
<proteinExistence type="evidence at transcript level"/>
<dbReference type="InterPro" id="IPR009003">
    <property type="entry name" value="Peptidase_S1_PA"/>
</dbReference>
<keyword evidence="9 20" id="KW-0732">Signal</keyword>
<gene>
    <name evidence="24" type="primary">Factor B-2</name>
</gene>
<keyword evidence="5" id="KW-0964">Secreted</keyword>
<accession>B3XZY5</accession>
<dbReference type="GO" id="GO:0070062">
    <property type="term" value="C:extracellular exosome"/>
    <property type="evidence" value="ECO:0007669"/>
    <property type="project" value="TreeGrafter"/>
</dbReference>
<dbReference type="GO" id="GO:0006956">
    <property type="term" value="P:complement activation"/>
    <property type="evidence" value="ECO:0007669"/>
    <property type="project" value="InterPro"/>
</dbReference>
<dbReference type="AlphaFoldDB" id="B3XZY5"/>
<dbReference type="PROSITE" id="PS50234">
    <property type="entry name" value="VWFA"/>
    <property type="match status" value="1"/>
</dbReference>
<feature type="domain" description="VWFA" evidence="21">
    <location>
        <begin position="249"/>
        <end position="439"/>
    </location>
</feature>
<feature type="active site" description="Charge relay system" evidence="17">
    <location>
        <position position="500"/>
    </location>
</feature>
<dbReference type="SMART" id="SM00032">
    <property type="entry name" value="CCP"/>
    <property type="match status" value="3"/>
</dbReference>
<dbReference type="InterPro" id="IPR043504">
    <property type="entry name" value="Peptidase_S1_PA_chymotrypsin"/>
</dbReference>
<feature type="domain" description="Sushi" evidence="23">
    <location>
        <begin position="97"/>
        <end position="156"/>
    </location>
</feature>
<feature type="active site" description="Charge relay system" evidence="17">
    <location>
        <position position="688"/>
    </location>
</feature>
<keyword evidence="15" id="KW-0325">Glycoprotein</keyword>
<dbReference type="InterPro" id="IPR018114">
    <property type="entry name" value="TRYPSIN_HIS"/>
</dbReference>
<name>B3XZY5_LETCA</name>
<dbReference type="SUPFAM" id="SSF50494">
    <property type="entry name" value="Trypsin-like serine proteases"/>
    <property type="match status" value="1"/>
</dbReference>
<dbReference type="PANTHER" id="PTHR46393">
    <property type="entry name" value="SUSHI DOMAIN-CONTAINING PROTEIN"/>
    <property type="match status" value="1"/>
</dbReference>
<comment type="subcellular location">
    <subcellularLocation>
        <location evidence="3">Cell surface</location>
    </subcellularLocation>
    <subcellularLocation>
        <location evidence="4">Secreted</location>
    </subcellularLocation>
</comment>